<dbReference type="Gene3D" id="1.25.40.340">
    <property type="match status" value="1"/>
</dbReference>
<organism evidence="7 8">
    <name type="scientific">Gordonia prachuapensis</name>
    <dbReference type="NCBI Taxonomy" id="3115651"/>
    <lineage>
        <taxon>Bacteria</taxon>
        <taxon>Bacillati</taxon>
        <taxon>Actinomycetota</taxon>
        <taxon>Actinomycetes</taxon>
        <taxon>Mycobacteriales</taxon>
        <taxon>Gordoniaceae</taxon>
        <taxon>Gordonia</taxon>
    </lineage>
</organism>
<dbReference type="PANTHER" id="PTHR28629:SF4">
    <property type="entry name" value="TRIOKINASE_FMN CYCLASE"/>
    <property type="match status" value="1"/>
</dbReference>
<name>A0ABU7MTT0_9ACTN</name>
<dbReference type="NCBIfam" id="NF011049">
    <property type="entry name" value="PRK14479.1"/>
    <property type="match status" value="1"/>
</dbReference>
<evidence type="ECO:0000313" key="8">
    <source>
        <dbReference type="Proteomes" id="UP001335729"/>
    </source>
</evidence>
<accession>A0ABU7MTT0</accession>
<dbReference type="SMART" id="SM01120">
    <property type="entry name" value="Dak2"/>
    <property type="match status" value="1"/>
</dbReference>
<evidence type="ECO:0000259" key="5">
    <source>
        <dbReference type="PROSITE" id="PS51480"/>
    </source>
</evidence>
<dbReference type="EMBL" id="JAZDUE010000008">
    <property type="protein sequence ID" value="MEE4023747.1"/>
    <property type="molecule type" value="Genomic_DNA"/>
</dbReference>
<evidence type="ECO:0000259" key="6">
    <source>
        <dbReference type="PROSITE" id="PS51481"/>
    </source>
</evidence>
<dbReference type="Pfam" id="PF02734">
    <property type="entry name" value="Dak2"/>
    <property type="match status" value="1"/>
</dbReference>
<reference evidence="7 8" key="1">
    <citation type="submission" date="2024-01" db="EMBL/GenBank/DDBJ databases">
        <title>Draft genome sequence of Gordonia sp. PKS22-38.</title>
        <authorList>
            <person name="Suphannarot A."/>
            <person name="Mingma R."/>
        </authorList>
    </citation>
    <scope>NUCLEOTIDE SEQUENCE [LARGE SCALE GENOMIC DNA]</scope>
    <source>
        <strain evidence="7 8">PKS22-38</strain>
    </source>
</reference>
<dbReference type="GO" id="GO:0016301">
    <property type="term" value="F:kinase activity"/>
    <property type="evidence" value="ECO:0007669"/>
    <property type="project" value="UniProtKB-KW"/>
</dbReference>
<keyword evidence="3 7" id="KW-0418">Kinase</keyword>
<gene>
    <name evidence="7" type="ORF">V1Y59_11710</name>
</gene>
<dbReference type="RefSeq" id="WP_330505135.1">
    <property type="nucleotide sequence ID" value="NZ_JAZDUE010000008.1"/>
</dbReference>
<dbReference type="SUPFAM" id="SSF82549">
    <property type="entry name" value="DAK1/DegV-like"/>
    <property type="match status" value="1"/>
</dbReference>
<evidence type="ECO:0000256" key="1">
    <source>
        <dbReference type="ARBA" id="ARBA00022679"/>
    </source>
</evidence>
<proteinExistence type="predicted"/>
<evidence type="ECO:0000256" key="4">
    <source>
        <dbReference type="ARBA" id="ARBA00022840"/>
    </source>
</evidence>
<evidence type="ECO:0000256" key="2">
    <source>
        <dbReference type="ARBA" id="ARBA00022741"/>
    </source>
</evidence>
<comment type="caution">
    <text evidence="7">The sequence shown here is derived from an EMBL/GenBank/DDBJ whole genome shotgun (WGS) entry which is preliminary data.</text>
</comment>
<evidence type="ECO:0000256" key="3">
    <source>
        <dbReference type="ARBA" id="ARBA00022777"/>
    </source>
</evidence>
<dbReference type="InterPro" id="IPR004006">
    <property type="entry name" value="DhaK_dom"/>
</dbReference>
<feature type="domain" description="DhaK" evidence="6">
    <location>
        <begin position="10"/>
        <end position="329"/>
    </location>
</feature>
<dbReference type="PANTHER" id="PTHR28629">
    <property type="entry name" value="TRIOKINASE/FMN CYCLASE"/>
    <property type="match status" value="1"/>
</dbReference>
<protein>
    <submittedName>
        <fullName evidence="7">Dihydroxyacetone kinase family protein</fullName>
    </submittedName>
</protein>
<sequence length="548" mass="57294">MTPRDYVLNTPDTFLTDSLRGFVAANPSIGWQPDPGFLHRRDADDTSRVTLVSGGGSGHEPMHAGLIGAGMLDAACPGLVFTSPNALQVAGATRWADRGKGVLHVVKNYTGDVMNFRIARHLLREEVTTDHVLVDDDVATESESGPGRRGTGATIIVEKICGAAVADGSDLAAVADLGRRTVANARSFAVAYRACTIPGADDPTFDLEPGQMEFGVGIHGEAGEDRTDQVGTRELVTRMLDRIVDSLGLTGGDRVICLVNGLGAAHPLELSLVFGEVATDLNRRDVTIERSMVGAFVTALDMTGFSLTLVRVDDEILRLFDAPTDAPAWPSRVGRGPVSVSDIAFAEPHDSATEGAESVWLSEFVGRVRESIDDLTALDRQAGDGDFGANMAAALGHYELPLRGSDADVLTAISTSFLVRAGGTSGAVFGVLFRQLASAFADSDDMRAALRDGTASALAEIQDLGGAEVGDNTMVDALAPTAAALSEDKSLGEVAEAAEDGAESTRDTTASKGRASYVGENARGVVDPGALVTSWLFRAAADHLPTGE</sequence>
<dbReference type="PROSITE" id="PS51481">
    <property type="entry name" value="DHAK"/>
    <property type="match status" value="1"/>
</dbReference>
<dbReference type="InterPro" id="IPR036117">
    <property type="entry name" value="DhaL_dom_sf"/>
</dbReference>
<dbReference type="Pfam" id="PF02733">
    <property type="entry name" value="Dak1"/>
    <property type="match status" value="1"/>
</dbReference>
<keyword evidence="2" id="KW-0547">Nucleotide-binding</keyword>
<dbReference type="Gene3D" id="3.30.1180.20">
    <property type="entry name" value="Dihydroxyacetone kinase, domain 2"/>
    <property type="match status" value="1"/>
</dbReference>
<keyword evidence="1" id="KW-0808">Transferase</keyword>
<feature type="domain" description="DhaL" evidence="5">
    <location>
        <begin position="355"/>
        <end position="542"/>
    </location>
</feature>
<dbReference type="InterPro" id="IPR050861">
    <property type="entry name" value="Dihydroxyacetone_Kinase"/>
</dbReference>
<dbReference type="Gene3D" id="3.40.50.10440">
    <property type="entry name" value="Dihydroxyacetone kinase, domain 1"/>
    <property type="match status" value="1"/>
</dbReference>
<dbReference type="InterPro" id="IPR004007">
    <property type="entry name" value="DhaL_dom"/>
</dbReference>
<dbReference type="Proteomes" id="UP001335729">
    <property type="component" value="Unassembled WGS sequence"/>
</dbReference>
<evidence type="ECO:0000313" key="7">
    <source>
        <dbReference type="EMBL" id="MEE4023747.1"/>
    </source>
</evidence>
<keyword evidence="4" id="KW-0067">ATP-binding</keyword>
<dbReference type="SUPFAM" id="SSF101473">
    <property type="entry name" value="DhaL-like"/>
    <property type="match status" value="1"/>
</dbReference>
<keyword evidence="8" id="KW-1185">Reference proteome</keyword>
<dbReference type="PROSITE" id="PS51480">
    <property type="entry name" value="DHAL"/>
    <property type="match status" value="1"/>
</dbReference>